<dbReference type="Proteomes" id="UP001461341">
    <property type="component" value="Chromosome"/>
</dbReference>
<name>A0ABZ2YFM1_9BACT</name>
<dbReference type="PANTHER" id="PTHR43432">
    <property type="entry name" value="SLR0285 PROTEIN"/>
    <property type="match status" value="1"/>
</dbReference>
<dbReference type="SUPFAM" id="SSF102114">
    <property type="entry name" value="Radical SAM enzymes"/>
    <property type="match status" value="1"/>
</dbReference>
<dbReference type="CDD" id="cd01335">
    <property type="entry name" value="Radical_SAM"/>
    <property type="match status" value="1"/>
</dbReference>
<evidence type="ECO:0000256" key="1">
    <source>
        <dbReference type="ARBA" id="ARBA00022723"/>
    </source>
</evidence>
<dbReference type="Gene3D" id="3.80.30.30">
    <property type="match status" value="1"/>
</dbReference>
<gene>
    <name evidence="5" type="ORF">QBE54_05285</name>
</gene>
<evidence type="ECO:0000256" key="2">
    <source>
        <dbReference type="ARBA" id="ARBA00023004"/>
    </source>
</evidence>
<keyword evidence="3" id="KW-0411">Iron-sulfur</keyword>
<organism evidence="5 6">
    <name type="scientific">Thermatribacter velox</name>
    <dbReference type="NCBI Taxonomy" id="3039681"/>
    <lineage>
        <taxon>Bacteria</taxon>
        <taxon>Pseudomonadati</taxon>
        <taxon>Atribacterota</taxon>
        <taxon>Atribacteria</taxon>
        <taxon>Atribacterales</taxon>
        <taxon>Thermatribacteraceae</taxon>
        <taxon>Thermatribacter</taxon>
    </lineage>
</organism>
<dbReference type="EMBL" id="CP121689">
    <property type="protein sequence ID" value="WZL77128.1"/>
    <property type="molecule type" value="Genomic_DNA"/>
</dbReference>
<evidence type="ECO:0000259" key="4">
    <source>
        <dbReference type="PROSITE" id="PS51918"/>
    </source>
</evidence>
<sequence length="293" mass="33628">MLLIRPFDPWKGELCTCPTKFTLNPYTGCEHACLYCYITSFIPQAFRVREKKDLLRRVYRDLQSFPRGSYLTLSNSSDPYPSLERDLKLTRQILSWCSELGVPVLILTKSSLVCRDADVLSAMRSAVSITITTPCEEVARKLEPGAPSPRERKEAIVKLARYGIPVVLRLDPVIPGINDNPEQWKQLIEEVSPFVVQVVSSTYKLRPDSWKRIVQVFDSAKRYRDDYCEKHGNSLYLRREIREHIMGALRELVKSYGLPFSSCREGFVTWNDLICDGSCFLNVRSQSKKSSCK</sequence>
<dbReference type="InterPro" id="IPR007197">
    <property type="entry name" value="rSAM"/>
</dbReference>
<dbReference type="InterPro" id="IPR040086">
    <property type="entry name" value="MJ0683-like"/>
</dbReference>
<dbReference type="SFLD" id="SFLDG01084">
    <property type="entry name" value="Uncharacterised_Radical_SAM_Su"/>
    <property type="match status" value="1"/>
</dbReference>
<dbReference type="InterPro" id="IPR058240">
    <property type="entry name" value="rSAM_sf"/>
</dbReference>
<reference evidence="5 6" key="1">
    <citation type="submission" date="2023-03" db="EMBL/GenBank/DDBJ databases">
        <title>Novel Species.</title>
        <authorList>
            <person name="Ma S."/>
        </authorList>
    </citation>
    <scope>NUCLEOTIDE SEQUENCE [LARGE SCALE GENOMIC DNA]</scope>
    <source>
        <strain evidence="5 6">B11</strain>
    </source>
</reference>
<evidence type="ECO:0000313" key="5">
    <source>
        <dbReference type="EMBL" id="WZL77128.1"/>
    </source>
</evidence>
<dbReference type="PROSITE" id="PS51918">
    <property type="entry name" value="RADICAL_SAM"/>
    <property type="match status" value="1"/>
</dbReference>
<evidence type="ECO:0000313" key="6">
    <source>
        <dbReference type="Proteomes" id="UP001461341"/>
    </source>
</evidence>
<keyword evidence="2" id="KW-0408">Iron</keyword>
<dbReference type="InterPro" id="IPR006638">
    <property type="entry name" value="Elp3/MiaA/NifB-like_rSAM"/>
</dbReference>
<proteinExistence type="predicted"/>
<dbReference type="SFLD" id="SFLDS00029">
    <property type="entry name" value="Radical_SAM"/>
    <property type="match status" value="1"/>
</dbReference>
<evidence type="ECO:0000256" key="3">
    <source>
        <dbReference type="ARBA" id="ARBA00023014"/>
    </source>
</evidence>
<feature type="domain" description="Radical SAM core" evidence="4">
    <location>
        <begin position="15"/>
        <end position="234"/>
    </location>
</feature>
<protein>
    <submittedName>
        <fullName evidence="5">Radical SAM protein</fullName>
    </submittedName>
</protein>
<keyword evidence="1" id="KW-0479">Metal-binding</keyword>
<dbReference type="Pfam" id="PF04055">
    <property type="entry name" value="Radical_SAM"/>
    <property type="match status" value="1"/>
</dbReference>
<dbReference type="RefSeq" id="WP_369019294.1">
    <property type="nucleotide sequence ID" value="NZ_CP121689.1"/>
</dbReference>
<dbReference type="SMART" id="SM00729">
    <property type="entry name" value="Elp3"/>
    <property type="match status" value="1"/>
</dbReference>
<dbReference type="PANTHER" id="PTHR43432:SF3">
    <property type="entry name" value="SLR0285 PROTEIN"/>
    <property type="match status" value="1"/>
</dbReference>
<accession>A0ABZ2YFM1</accession>
<keyword evidence="6" id="KW-1185">Reference proteome</keyword>